<name>A0A0A9HCW5_ARUDO</name>
<protein>
    <submittedName>
        <fullName evidence="1">Uncharacterized protein</fullName>
    </submittedName>
</protein>
<evidence type="ECO:0000313" key="1">
    <source>
        <dbReference type="EMBL" id="JAE30758.1"/>
    </source>
</evidence>
<dbReference type="EMBL" id="GBRH01167138">
    <property type="protein sequence ID" value="JAE30758.1"/>
    <property type="molecule type" value="Transcribed_RNA"/>
</dbReference>
<reference evidence="1" key="1">
    <citation type="submission" date="2014-09" db="EMBL/GenBank/DDBJ databases">
        <authorList>
            <person name="Magalhaes I.L.F."/>
            <person name="Oliveira U."/>
            <person name="Santos F.R."/>
            <person name="Vidigal T.H.D.A."/>
            <person name="Brescovit A.D."/>
            <person name="Santos A.J."/>
        </authorList>
    </citation>
    <scope>NUCLEOTIDE SEQUENCE</scope>
    <source>
        <tissue evidence="1">Shoot tissue taken approximately 20 cm above the soil surface</tissue>
    </source>
</reference>
<accession>A0A0A9HCW5</accession>
<proteinExistence type="predicted"/>
<sequence length="15" mass="1731">MPARWARLRMAATAE</sequence>
<organism evidence="1">
    <name type="scientific">Arundo donax</name>
    <name type="common">Giant reed</name>
    <name type="synonym">Donax arundinaceus</name>
    <dbReference type="NCBI Taxonomy" id="35708"/>
    <lineage>
        <taxon>Eukaryota</taxon>
        <taxon>Viridiplantae</taxon>
        <taxon>Streptophyta</taxon>
        <taxon>Embryophyta</taxon>
        <taxon>Tracheophyta</taxon>
        <taxon>Spermatophyta</taxon>
        <taxon>Magnoliopsida</taxon>
        <taxon>Liliopsida</taxon>
        <taxon>Poales</taxon>
        <taxon>Poaceae</taxon>
        <taxon>PACMAD clade</taxon>
        <taxon>Arundinoideae</taxon>
        <taxon>Arundineae</taxon>
        <taxon>Arundo</taxon>
    </lineage>
</organism>
<reference evidence="1" key="2">
    <citation type="journal article" date="2015" name="Data Brief">
        <title>Shoot transcriptome of the giant reed, Arundo donax.</title>
        <authorList>
            <person name="Barrero R.A."/>
            <person name="Guerrero F.D."/>
            <person name="Moolhuijzen P."/>
            <person name="Goolsby J.A."/>
            <person name="Tidwell J."/>
            <person name="Bellgard S.E."/>
            <person name="Bellgard M.I."/>
        </authorList>
    </citation>
    <scope>NUCLEOTIDE SEQUENCE</scope>
    <source>
        <tissue evidence="1">Shoot tissue taken approximately 20 cm above the soil surface</tissue>
    </source>
</reference>